<dbReference type="Proteomes" id="UP001623600">
    <property type="component" value="Unassembled WGS sequence"/>
</dbReference>
<dbReference type="EMBL" id="JBJIAB010000037">
    <property type="protein sequence ID" value="MFL0167692.1"/>
    <property type="molecule type" value="Genomic_DNA"/>
</dbReference>
<name>A0ABW8SAF8_9CLOT</name>
<gene>
    <name evidence="1" type="ORF">ACJDTP_21700</name>
</gene>
<dbReference type="RefSeq" id="WP_406762439.1">
    <property type="nucleotide sequence ID" value="NZ_JBJIAB010000037.1"/>
</dbReference>
<comment type="caution">
    <text evidence="1">The sequence shown here is derived from an EMBL/GenBank/DDBJ whole genome shotgun (WGS) entry which is preliminary data.</text>
</comment>
<evidence type="ECO:0000313" key="2">
    <source>
        <dbReference type="Proteomes" id="UP001623600"/>
    </source>
</evidence>
<protein>
    <submittedName>
        <fullName evidence="1">Uncharacterized protein</fullName>
    </submittedName>
</protein>
<organism evidence="1 2">
    <name type="scientific">Candidatus Clostridium helianthi</name>
    <dbReference type="NCBI Taxonomy" id="3381660"/>
    <lineage>
        <taxon>Bacteria</taxon>
        <taxon>Bacillati</taxon>
        <taxon>Bacillota</taxon>
        <taxon>Clostridia</taxon>
        <taxon>Eubacteriales</taxon>
        <taxon>Clostridiaceae</taxon>
        <taxon>Clostridium</taxon>
    </lineage>
</organism>
<reference evidence="1 2" key="1">
    <citation type="submission" date="2024-11" db="EMBL/GenBank/DDBJ databases">
        <authorList>
            <person name="Heng Y.C."/>
            <person name="Lim A.C.H."/>
            <person name="Lee J.K.Y."/>
            <person name="Kittelmann S."/>
        </authorList>
    </citation>
    <scope>NUCLEOTIDE SEQUENCE [LARGE SCALE GENOMIC DNA]</scope>
    <source>
        <strain evidence="1 2">WILCCON 0112</strain>
    </source>
</reference>
<keyword evidence="2" id="KW-1185">Reference proteome</keyword>
<evidence type="ECO:0000313" key="1">
    <source>
        <dbReference type="EMBL" id="MFL0167692.1"/>
    </source>
</evidence>
<proteinExistence type="predicted"/>
<sequence>MSLYKKGTCDYCDDKNKILRPSPFMADAKAMMCEHCWNETKKEYEASDGVQIPDFDSNKDEYEILKNSIETKEEWIIELTESDSEIWGSDIDCTSREEAIEKGMEAAKKDGLTSFRIGKKEPCGMAIIDVDTIIEYAQDQLYGEVGEVSETYLEEVTRDQEKELEEALNEVFYNWHKKHELFPNCYKVLNEEVIEVK</sequence>
<accession>A0ABW8SAF8</accession>